<evidence type="ECO:0000256" key="2">
    <source>
        <dbReference type="ARBA" id="ARBA00008335"/>
    </source>
</evidence>
<sequence length="434" mass="43796">MPRLTRDRTTWLTYAQLGLWGFFLYGFGPVVPLLRDEQGTSAAVAGLHSTGIAVGALLGGALFAPVARRLGRGPTTWLGLAGVAAGVAALGLVRPLPATIAAVAVVATFGMMVISGVNVVLTAHHGPRAPAALAEANAACAGMGILAPLVIGAGVDAGLGWRPAMAVEVALIAAVALTALTLRVRRPQAAPAVAAAGTPAPPTRTPDSPAVPASRAVSSARGGRLPRAYWIAWVLMAVTGSIEVCLSLWTADVLRTHAGLSAGTASAAVAAIVCGMFVGRLAGGRFALRWRPVPLLLAALTVSLVGFVLFWSAPVGWLAVTGLVVLGLGNALHYPLAISIALTAAGPAADKAAGWSSYSMGVGFGIAPVALGWVADGVGPHLAFLLLPGFIAAALLLTVRLGRALPPVAAPPEPDPRYFGETAVSDRAETTVSP</sequence>
<feature type="transmembrane region" description="Helical" evidence="8">
    <location>
        <begin position="228"/>
        <end position="249"/>
    </location>
</feature>
<keyword evidence="11" id="KW-1185">Reference proteome</keyword>
<reference evidence="11" key="1">
    <citation type="submission" date="2016-06" db="EMBL/GenBank/DDBJ databases">
        <authorList>
            <person name="Varghese N."/>
            <person name="Submissions Spin"/>
        </authorList>
    </citation>
    <scope>NUCLEOTIDE SEQUENCE [LARGE SCALE GENOMIC DNA]</scope>
    <source>
        <strain evidence="11">DSM 44815</strain>
    </source>
</reference>
<evidence type="ECO:0000256" key="7">
    <source>
        <dbReference type="SAM" id="MobiDB-lite"/>
    </source>
</evidence>
<dbReference type="PANTHER" id="PTHR23514">
    <property type="entry name" value="BYPASS OF STOP CODON PROTEIN 6"/>
    <property type="match status" value="1"/>
</dbReference>
<evidence type="ECO:0000259" key="9">
    <source>
        <dbReference type="PROSITE" id="PS50850"/>
    </source>
</evidence>
<gene>
    <name evidence="10" type="ORF">GA0070611_5370</name>
</gene>
<feature type="compositionally biased region" description="Basic and acidic residues" evidence="7">
    <location>
        <begin position="414"/>
        <end position="434"/>
    </location>
</feature>
<feature type="transmembrane region" description="Helical" evidence="8">
    <location>
        <begin position="261"/>
        <end position="281"/>
    </location>
</feature>
<protein>
    <submittedName>
        <fullName evidence="10">Fucose permease</fullName>
    </submittedName>
</protein>
<feature type="transmembrane region" description="Helical" evidence="8">
    <location>
        <begin position="12"/>
        <end position="31"/>
    </location>
</feature>
<feature type="region of interest" description="Disordered" evidence="7">
    <location>
        <begin position="411"/>
        <end position="434"/>
    </location>
</feature>
<feature type="compositionally biased region" description="Low complexity" evidence="7">
    <location>
        <begin position="205"/>
        <end position="214"/>
    </location>
</feature>
<evidence type="ECO:0000256" key="6">
    <source>
        <dbReference type="ARBA" id="ARBA00023136"/>
    </source>
</evidence>
<evidence type="ECO:0000256" key="5">
    <source>
        <dbReference type="ARBA" id="ARBA00022989"/>
    </source>
</evidence>
<dbReference type="InterPro" id="IPR011701">
    <property type="entry name" value="MFS"/>
</dbReference>
<evidence type="ECO:0000313" key="11">
    <source>
        <dbReference type="Proteomes" id="UP000199385"/>
    </source>
</evidence>
<evidence type="ECO:0000256" key="8">
    <source>
        <dbReference type="SAM" id="Phobius"/>
    </source>
</evidence>
<dbReference type="GO" id="GO:0022857">
    <property type="term" value="F:transmembrane transporter activity"/>
    <property type="evidence" value="ECO:0007669"/>
    <property type="project" value="InterPro"/>
</dbReference>
<feature type="transmembrane region" description="Helical" evidence="8">
    <location>
        <begin position="99"/>
        <end position="121"/>
    </location>
</feature>
<dbReference type="OrthoDB" id="4350200at2"/>
<organism evidence="10 11">
    <name type="scientific">Micromonospora auratinigra</name>
    <dbReference type="NCBI Taxonomy" id="261654"/>
    <lineage>
        <taxon>Bacteria</taxon>
        <taxon>Bacillati</taxon>
        <taxon>Actinomycetota</taxon>
        <taxon>Actinomycetes</taxon>
        <taxon>Micromonosporales</taxon>
        <taxon>Micromonosporaceae</taxon>
        <taxon>Micromonospora</taxon>
    </lineage>
</organism>
<keyword evidence="4 8" id="KW-0812">Transmembrane</keyword>
<dbReference type="RefSeq" id="WP_091670104.1">
    <property type="nucleotide sequence ID" value="NZ_LT594323.1"/>
</dbReference>
<dbReference type="Proteomes" id="UP000199385">
    <property type="component" value="Chromosome I"/>
</dbReference>
<feature type="transmembrane region" description="Helical" evidence="8">
    <location>
        <begin position="133"/>
        <end position="155"/>
    </location>
</feature>
<keyword evidence="6 8" id="KW-0472">Membrane</keyword>
<accession>A0A1A9A6P7</accession>
<feature type="transmembrane region" description="Helical" evidence="8">
    <location>
        <begin position="161"/>
        <end position="182"/>
    </location>
</feature>
<keyword evidence="5 8" id="KW-1133">Transmembrane helix</keyword>
<dbReference type="SUPFAM" id="SSF103473">
    <property type="entry name" value="MFS general substrate transporter"/>
    <property type="match status" value="1"/>
</dbReference>
<dbReference type="STRING" id="261654.GA0070611_5370"/>
<comment type="similarity">
    <text evidence="2">Belongs to the major facilitator superfamily.</text>
</comment>
<feature type="transmembrane region" description="Helical" evidence="8">
    <location>
        <begin position="293"/>
        <end position="311"/>
    </location>
</feature>
<dbReference type="Pfam" id="PF07690">
    <property type="entry name" value="MFS_1"/>
    <property type="match status" value="1"/>
</dbReference>
<evidence type="ECO:0000256" key="3">
    <source>
        <dbReference type="ARBA" id="ARBA00022448"/>
    </source>
</evidence>
<dbReference type="InterPro" id="IPR051788">
    <property type="entry name" value="MFS_Transporter"/>
</dbReference>
<comment type="subcellular location">
    <subcellularLocation>
        <location evidence="1">Cell membrane</location>
        <topology evidence="1">Multi-pass membrane protein</topology>
    </subcellularLocation>
</comment>
<dbReference type="EMBL" id="LT594323">
    <property type="protein sequence ID" value="SBT51847.1"/>
    <property type="molecule type" value="Genomic_DNA"/>
</dbReference>
<dbReference type="PROSITE" id="PS50850">
    <property type="entry name" value="MFS"/>
    <property type="match status" value="1"/>
</dbReference>
<feature type="domain" description="Major facilitator superfamily (MFS) profile" evidence="9">
    <location>
        <begin position="1"/>
        <end position="406"/>
    </location>
</feature>
<evidence type="ECO:0000256" key="1">
    <source>
        <dbReference type="ARBA" id="ARBA00004651"/>
    </source>
</evidence>
<name>A0A1A9A6P7_9ACTN</name>
<proteinExistence type="inferred from homology"/>
<dbReference type="PANTHER" id="PTHR23514:SF3">
    <property type="entry name" value="BYPASS OF STOP CODON PROTEIN 6"/>
    <property type="match status" value="1"/>
</dbReference>
<dbReference type="PATRIC" id="fig|261654.4.peg.5441"/>
<feature type="transmembrane region" description="Helical" evidence="8">
    <location>
        <begin position="381"/>
        <end position="399"/>
    </location>
</feature>
<dbReference type="InterPro" id="IPR036259">
    <property type="entry name" value="MFS_trans_sf"/>
</dbReference>
<dbReference type="GO" id="GO:0005886">
    <property type="term" value="C:plasma membrane"/>
    <property type="evidence" value="ECO:0007669"/>
    <property type="project" value="UniProtKB-SubCell"/>
</dbReference>
<dbReference type="AlphaFoldDB" id="A0A1A9A6P7"/>
<feature type="transmembrane region" description="Helical" evidence="8">
    <location>
        <begin position="355"/>
        <end position="375"/>
    </location>
</feature>
<feature type="transmembrane region" description="Helical" evidence="8">
    <location>
        <begin position="317"/>
        <end position="343"/>
    </location>
</feature>
<dbReference type="Gene3D" id="1.20.1250.20">
    <property type="entry name" value="MFS general substrate transporter like domains"/>
    <property type="match status" value="2"/>
</dbReference>
<dbReference type="InterPro" id="IPR020846">
    <property type="entry name" value="MFS_dom"/>
</dbReference>
<feature type="transmembrane region" description="Helical" evidence="8">
    <location>
        <begin position="76"/>
        <end position="93"/>
    </location>
</feature>
<evidence type="ECO:0000256" key="4">
    <source>
        <dbReference type="ARBA" id="ARBA00022692"/>
    </source>
</evidence>
<feature type="region of interest" description="Disordered" evidence="7">
    <location>
        <begin position="193"/>
        <end position="214"/>
    </location>
</feature>
<evidence type="ECO:0000313" key="10">
    <source>
        <dbReference type="EMBL" id="SBT51847.1"/>
    </source>
</evidence>
<feature type="transmembrane region" description="Helical" evidence="8">
    <location>
        <begin position="43"/>
        <end position="64"/>
    </location>
</feature>
<keyword evidence="3" id="KW-0813">Transport</keyword>